<dbReference type="InterPro" id="IPR002589">
    <property type="entry name" value="Macro_dom"/>
</dbReference>
<dbReference type="PANTHER" id="PTHR11106">
    <property type="entry name" value="GANGLIOSIDE INDUCED DIFFERENTIATION ASSOCIATED PROTEIN 2-RELATED"/>
    <property type="match status" value="1"/>
</dbReference>
<dbReference type="PROSITE" id="PS51154">
    <property type="entry name" value="MACRO"/>
    <property type="match status" value="1"/>
</dbReference>
<dbReference type="PANTHER" id="PTHR11106:SF27">
    <property type="entry name" value="MACRO DOMAIN-CONTAINING PROTEIN"/>
    <property type="match status" value="1"/>
</dbReference>
<name>F0SFI4_RUBBR</name>
<dbReference type="STRING" id="756272.Plabr_1781"/>
<dbReference type="AlphaFoldDB" id="F0SFI4"/>
<evidence type="ECO:0000313" key="2">
    <source>
        <dbReference type="EMBL" id="ADY59391.1"/>
    </source>
</evidence>
<dbReference type="SUPFAM" id="SSF52949">
    <property type="entry name" value="Macro domain-like"/>
    <property type="match status" value="1"/>
</dbReference>
<feature type="domain" description="Macro" evidence="1">
    <location>
        <begin position="1"/>
        <end position="178"/>
    </location>
</feature>
<dbReference type="NCBIfam" id="NF001664">
    <property type="entry name" value="PRK00431.1-6"/>
    <property type="match status" value="1"/>
</dbReference>
<dbReference type="EMBL" id="CP002546">
    <property type="protein sequence ID" value="ADY59391.1"/>
    <property type="molecule type" value="Genomic_DNA"/>
</dbReference>
<keyword evidence="3" id="KW-1185">Reference proteome</keyword>
<proteinExistence type="predicted"/>
<dbReference type="Gene3D" id="3.40.220.10">
    <property type="entry name" value="Leucine Aminopeptidase, subunit E, domain 1"/>
    <property type="match status" value="1"/>
</dbReference>
<dbReference type="Proteomes" id="UP000006860">
    <property type="component" value="Chromosome"/>
</dbReference>
<dbReference type="SMART" id="SM00506">
    <property type="entry name" value="A1pp"/>
    <property type="match status" value="1"/>
</dbReference>
<evidence type="ECO:0000259" key="1">
    <source>
        <dbReference type="PROSITE" id="PS51154"/>
    </source>
</evidence>
<accession>F0SFI4</accession>
<dbReference type="eggNOG" id="COG2110">
    <property type="taxonomic scope" value="Bacteria"/>
</dbReference>
<dbReference type="HOGENOM" id="CLU_046550_5_1_0"/>
<organism evidence="2 3">
    <name type="scientific">Rubinisphaera brasiliensis (strain ATCC 49424 / DSM 5305 / JCM 21570 / IAM 15109 / NBRC 103401 / IFAM 1448)</name>
    <name type="common">Planctomyces brasiliensis</name>
    <dbReference type="NCBI Taxonomy" id="756272"/>
    <lineage>
        <taxon>Bacteria</taxon>
        <taxon>Pseudomonadati</taxon>
        <taxon>Planctomycetota</taxon>
        <taxon>Planctomycetia</taxon>
        <taxon>Planctomycetales</taxon>
        <taxon>Planctomycetaceae</taxon>
        <taxon>Rubinisphaera</taxon>
    </lineage>
</organism>
<dbReference type="KEGG" id="pbs:Plabr_1781"/>
<evidence type="ECO:0000313" key="3">
    <source>
        <dbReference type="Proteomes" id="UP000006860"/>
    </source>
</evidence>
<protein>
    <submittedName>
        <fullName evidence="2">Appr-1-p processing domain protein</fullName>
    </submittedName>
</protein>
<sequence>MKLRICRTELQLVVGDITVQQVDAVVNAANSRLAGGAGVDGAIHRAAGPTVMQQLRSNYPNGCPVGQAAVTEAGQLPAKYIFHAVGPIWRGGRQQEAEALASAYRVCLELAEELKCSQIAFPAISTGAYGYPLDLATEVALTQIRDYLQQGSNLQEVRCVLFSEGHYGAYGRVLESWENDTPPRSS</sequence>
<reference evidence="3" key="1">
    <citation type="submission" date="2011-02" db="EMBL/GenBank/DDBJ databases">
        <title>The complete genome of Planctomyces brasiliensis DSM 5305.</title>
        <authorList>
            <person name="Lucas S."/>
            <person name="Copeland A."/>
            <person name="Lapidus A."/>
            <person name="Bruce D."/>
            <person name="Goodwin L."/>
            <person name="Pitluck S."/>
            <person name="Kyrpides N."/>
            <person name="Mavromatis K."/>
            <person name="Pagani I."/>
            <person name="Ivanova N."/>
            <person name="Ovchinnikova G."/>
            <person name="Lu M."/>
            <person name="Detter J.C."/>
            <person name="Han C."/>
            <person name="Land M."/>
            <person name="Hauser L."/>
            <person name="Markowitz V."/>
            <person name="Cheng J.-F."/>
            <person name="Hugenholtz P."/>
            <person name="Woyke T."/>
            <person name="Wu D."/>
            <person name="Tindall B."/>
            <person name="Pomrenke H.G."/>
            <person name="Brambilla E."/>
            <person name="Klenk H.-P."/>
            <person name="Eisen J.A."/>
        </authorList>
    </citation>
    <scope>NUCLEOTIDE SEQUENCE [LARGE SCALE GENOMIC DNA]</scope>
    <source>
        <strain evidence="3">ATCC 49424 / DSM 5305 / JCM 21570 / IAM 15109 / NBRC 103401 / IFAM 1448</strain>
    </source>
</reference>
<gene>
    <name evidence="2" type="ordered locus">Plabr_1781</name>
</gene>
<dbReference type="OrthoDB" id="6194521at2"/>
<dbReference type="CDD" id="cd02908">
    <property type="entry name" value="Macro_OAADPr_deacetylase"/>
    <property type="match status" value="1"/>
</dbReference>
<dbReference type="InterPro" id="IPR043472">
    <property type="entry name" value="Macro_dom-like"/>
</dbReference>
<dbReference type="RefSeq" id="WP_013628118.1">
    <property type="nucleotide sequence ID" value="NC_015174.1"/>
</dbReference>
<dbReference type="Pfam" id="PF01661">
    <property type="entry name" value="Macro"/>
    <property type="match status" value="1"/>
</dbReference>